<sequence length="181" mass="19842">MRGIITGVLFFLGSTAWAQVQTDSLAKSRIPYIVQFYARVSPDVRPYAPYIFQSLGDSTLNLKRRRSSEVLIRMPVEQLEFVRIRRKGKIGRGILLGMLGGIATGAIWGQALGDDRKGGLLSLTADTKSTVLGTVCIIPGAIIGAILGSSSKKIVLNKSVETYQAQRETLRQYVQRANTIE</sequence>
<dbReference type="EMBL" id="PTRA01000001">
    <property type="protein sequence ID" value="PQA60803.1"/>
    <property type="molecule type" value="Genomic_DNA"/>
</dbReference>
<organism evidence="3 4">
    <name type="scientific">Siphonobacter curvatus</name>
    <dbReference type="NCBI Taxonomy" id="2094562"/>
    <lineage>
        <taxon>Bacteria</taxon>
        <taxon>Pseudomonadati</taxon>
        <taxon>Bacteroidota</taxon>
        <taxon>Cytophagia</taxon>
        <taxon>Cytophagales</taxon>
        <taxon>Cytophagaceae</taxon>
        <taxon>Siphonobacter</taxon>
    </lineage>
</organism>
<feature type="chain" id="PRO_5015592761" evidence="2">
    <location>
        <begin position="19"/>
        <end position="181"/>
    </location>
</feature>
<keyword evidence="1" id="KW-0472">Membrane</keyword>
<dbReference type="AlphaFoldDB" id="A0A2S7ISW0"/>
<feature type="transmembrane region" description="Helical" evidence="1">
    <location>
        <begin position="93"/>
        <end position="111"/>
    </location>
</feature>
<proteinExistence type="predicted"/>
<evidence type="ECO:0000256" key="2">
    <source>
        <dbReference type="SAM" id="SignalP"/>
    </source>
</evidence>
<dbReference type="OrthoDB" id="9934375at2"/>
<keyword evidence="1" id="KW-1133">Transmembrane helix</keyword>
<evidence type="ECO:0000313" key="3">
    <source>
        <dbReference type="EMBL" id="PQA60803.1"/>
    </source>
</evidence>
<accession>A0A2S7ISW0</accession>
<keyword evidence="1" id="KW-0812">Transmembrane</keyword>
<dbReference type="RefSeq" id="WP_104713473.1">
    <property type="nucleotide sequence ID" value="NZ_PTRA01000001.1"/>
</dbReference>
<protein>
    <submittedName>
        <fullName evidence="3">Uncharacterized protein</fullName>
    </submittedName>
</protein>
<evidence type="ECO:0000256" key="1">
    <source>
        <dbReference type="SAM" id="Phobius"/>
    </source>
</evidence>
<gene>
    <name evidence="3" type="ORF">C5O19_14665</name>
</gene>
<keyword evidence="4" id="KW-1185">Reference proteome</keyword>
<feature type="transmembrane region" description="Helical" evidence="1">
    <location>
        <begin position="131"/>
        <end position="149"/>
    </location>
</feature>
<reference evidence="4" key="1">
    <citation type="submission" date="2018-02" db="EMBL/GenBank/DDBJ databases">
        <title>Genome sequencing of Solimonas sp. HR-BB.</title>
        <authorList>
            <person name="Lee Y."/>
            <person name="Jeon C.O."/>
        </authorList>
    </citation>
    <scope>NUCLEOTIDE SEQUENCE [LARGE SCALE GENOMIC DNA]</scope>
    <source>
        <strain evidence="4">HR-U</strain>
    </source>
</reference>
<evidence type="ECO:0000313" key="4">
    <source>
        <dbReference type="Proteomes" id="UP000239590"/>
    </source>
</evidence>
<keyword evidence="2" id="KW-0732">Signal</keyword>
<dbReference type="Proteomes" id="UP000239590">
    <property type="component" value="Unassembled WGS sequence"/>
</dbReference>
<name>A0A2S7ISW0_9BACT</name>
<feature type="signal peptide" evidence="2">
    <location>
        <begin position="1"/>
        <end position="18"/>
    </location>
</feature>
<comment type="caution">
    <text evidence="3">The sequence shown here is derived from an EMBL/GenBank/DDBJ whole genome shotgun (WGS) entry which is preliminary data.</text>
</comment>